<proteinExistence type="predicted"/>
<protein>
    <submittedName>
        <fullName evidence="2">Uncharacterized protein</fullName>
    </submittedName>
</protein>
<name>A0A6M3MHH9_9ZZZZ</name>
<reference evidence="2" key="1">
    <citation type="submission" date="2020-03" db="EMBL/GenBank/DDBJ databases">
        <title>The deep terrestrial virosphere.</title>
        <authorList>
            <person name="Holmfeldt K."/>
            <person name="Nilsson E."/>
            <person name="Simone D."/>
            <person name="Lopez-Fernandez M."/>
            <person name="Wu X."/>
            <person name="de Brujin I."/>
            <person name="Lundin D."/>
            <person name="Andersson A."/>
            <person name="Bertilsson S."/>
            <person name="Dopson M."/>
        </authorList>
    </citation>
    <scope>NUCLEOTIDE SEQUENCE</scope>
    <source>
        <strain evidence="1">MM171A00153</strain>
        <strain evidence="2">MM171B00165</strain>
    </source>
</reference>
<gene>
    <name evidence="1" type="ORF">MM171A00153_0033</name>
    <name evidence="2" type="ORF">MM171B00165_0032</name>
</gene>
<accession>A0A6M3MHH9</accession>
<dbReference type="AlphaFoldDB" id="A0A6M3MHH9"/>
<evidence type="ECO:0000313" key="2">
    <source>
        <dbReference type="EMBL" id="QJB04856.1"/>
    </source>
</evidence>
<organism evidence="2">
    <name type="scientific">viral metagenome</name>
    <dbReference type="NCBI Taxonomy" id="1070528"/>
    <lineage>
        <taxon>unclassified sequences</taxon>
        <taxon>metagenomes</taxon>
        <taxon>organismal metagenomes</taxon>
    </lineage>
</organism>
<sequence length="135" mass="14734">MSVTATGGNLGPGVATVEGNLHRMAFNQHRGLQGNQTASILRYTESGGNIAHGIAPTKTLVSGLADLPVLVDDFTVRVAEVLGEEFRSGRKLFEFADVQVLTTDFVTWDSRRWKVENSYWDSTMGVCQAVCAREE</sequence>
<dbReference type="EMBL" id="MT143891">
    <property type="protein sequence ID" value="QJB04856.1"/>
    <property type="molecule type" value="Genomic_DNA"/>
</dbReference>
<evidence type="ECO:0000313" key="1">
    <source>
        <dbReference type="EMBL" id="QJB01014.1"/>
    </source>
</evidence>
<dbReference type="EMBL" id="MT143704">
    <property type="protein sequence ID" value="QJB01014.1"/>
    <property type="molecule type" value="Genomic_DNA"/>
</dbReference>